<organism evidence="3 4">
    <name type="scientific">Leptotrombidium deliense</name>
    <dbReference type="NCBI Taxonomy" id="299467"/>
    <lineage>
        <taxon>Eukaryota</taxon>
        <taxon>Metazoa</taxon>
        <taxon>Ecdysozoa</taxon>
        <taxon>Arthropoda</taxon>
        <taxon>Chelicerata</taxon>
        <taxon>Arachnida</taxon>
        <taxon>Acari</taxon>
        <taxon>Acariformes</taxon>
        <taxon>Trombidiformes</taxon>
        <taxon>Prostigmata</taxon>
        <taxon>Anystina</taxon>
        <taxon>Parasitengona</taxon>
        <taxon>Trombiculoidea</taxon>
        <taxon>Trombiculidae</taxon>
        <taxon>Leptotrombidium</taxon>
    </lineage>
</organism>
<dbReference type="VEuPathDB" id="VectorBase:LDEU006473"/>
<dbReference type="Proteomes" id="UP000288716">
    <property type="component" value="Unassembled WGS sequence"/>
</dbReference>
<dbReference type="AlphaFoldDB" id="A0A443SDG7"/>
<dbReference type="GO" id="GO:0010333">
    <property type="term" value="F:terpene synthase activity"/>
    <property type="evidence" value="ECO:0007669"/>
    <property type="project" value="InterPro"/>
</dbReference>
<sequence>MYIPSKIHPDYEKINEETSKWTIQFKLHLNDKEQYERENVVKLACMCYPNGNYDRTLLLSKWMVHVFALDDIVEGNVKCPFFDSLVKYGSENKDVLASMDLCSEDKKTPLVTSFADIWEQLKSFSNKAWQKRFAENYIWYLKANDWERKNIETKRIPQLSEYLEYRHYIGGVDPSLNLIEIARNIFIPDAVAANVTFQRLSYLSGNVVALVNDIYSYEREKFIGQINNIVSVMKHEHNILDQEAIEKATDFVNGEIRKFSFLEPLLPTFDGEMNEIVQQYLDGCKMWMSGNYHWGLKSGRYIVR</sequence>
<comment type="caution">
    <text evidence="3">The sequence shown here is derived from an EMBL/GenBank/DDBJ whole genome shotgun (WGS) entry which is preliminary data.</text>
</comment>
<comment type="similarity">
    <text evidence="1 2">Belongs to the terpene synthase family.</text>
</comment>
<dbReference type="GO" id="GO:0046872">
    <property type="term" value="F:metal ion binding"/>
    <property type="evidence" value="ECO:0007669"/>
    <property type="project" value="UniProtKB-KW"/>
</dbReference>
<reference evidence="3 4" key="1">
    <citation type="journal article" date="2018" name="Gigascience">
        <title>Genomes of trombidid mites reveal novel predicted allergens and laterally-transferred genes associated with secondary metabolism.</title>
        <authorList>
            <person name="Dong X."/>
            <person name="Chaisiri K."/>
            <person name="Xia D."/>
            <person name="Armstrong S.D."/>
            <person name="Fang Y."/>
            <person name="Donnelly M.J."/>
            <person name="Kadowaki T."/>
            <person name="McGarry J.W."/>
            <person name="Darby A.C."/>
            <person name="Makepeace B.L."/>
        </authorList>
    </citation>
    <scope>NUCLEOTIDE SEQUENCE [LARGE SCALE GENOMIC DNA]</scope>
    <source>
        <strain evidence="3">UoL-UT</strain>
    </source>
</reference>
<keyword evidence="4" id="KW-1185">Reference proteome</keyword>
<protein>
    <recommendedName>
        <fullName evidence="2">Terpene synthase</fullName>
        <ecNumber evidence="2">4.2.3.-</ecNumber>
    </recommendedName>
</protein>
<comment type="cofactor">
    <cofactor evidence="2">
        <name>Mg(2+)</name>
        <dbReference type="ChEBI" id="CHEBI:18420"/>
    </cofactor>
</comment>
<evidence type="ECO:0000256" key="1">
    <source>
        <dbReference type="ARBA" id="ARBA00006333"/>
    </source>
</evidence>
<dbReference type="SUPFAM" id="SSF48576">
    <property type="entry name" value="Terpenoid synthases"/>
    <property type="match status" value="1"/>
</dbReference>
<dbReference type="EMBL" id="NCKV01003568">
    <property type="protein sequence ID" value="RWS25567.1"/>
    <property type="molecule type" value="Genomic_DNA"/>
</dbReference>
<keyword evidence="2" id="KW-0460">Magnesium</keyword>
<proteinExistence type="inferred from homology"/>
<accession>A0A443SDG7</accession>
<dbReference type="SFLD" id="SFLDS00005">
    <property type="entry name" value="Isoprenoid_Synthase_Type_I"/>
    <property type="match status" value="1"/>
</dbReference>
<evidence type="ECO:0000313" key="3">
    <source>
        <dbReference type="EMBL" id="RWS25567.1"/>
    </source>
</evidence>
<evidence type="ECO:0000313" key="4">
    <source>
        <dbReference type="Proteomes" id="UP000288716"/>
    </source>
</evidence>
<dbReference type="EC" id="4.2.3.-" evidence="2"/>
<dbReference type="InterPro" id="IPR034686">
    <property type="entry name" value="Terpene_cyclase-like_2"/>
</dbReference>
<dbReference type="OrthoDB" id="2861623at2759"/>
<dbReference type="SFLD" id="SFLDG01020">
    <property type="entry name" value="Terpene_Cyclase_Like_2"/>
    <property type="match status" value="1"/>
</dbReference>
<dbReference type="InterPro" id="IPR008949">
    <property type="entry name" value="Isoprenoid_synthase_dom_sf"/>
</dbReference>
<keyword evidence="2" id="KW-0479">Metal-binding</keyword>
<dbReference type="PANTHER" id="PTHR35201:SF4">
    <property type="entry name" value="BETA-PINACENE SYNTHASE-RELATED"/>
    <property type="match status" value="1"/>
</dbReference>
<evidence type="ECO:0000256" key="2">
    <source>
        <dbReference type="RuleBase" id="RU366034"/>
    </source>
</evidence>
<keyword evidence="2" id="KW-0456">Lyase</keyword>
<dbReference type="GO" id="GO:0008299">
    <property type="term" value="P:isoprenoid biosynthetic process"/>
    <property type="evidence" value="ECO:0007669"/>
    <property type="project" value="UniProtKB-ARBA"/>
</dbReference>
<dbReference type="Gene3D" id="1.10.600.10">
    <property type="entry name" value="Farnesyl Diphosphate Synthase"/>
    <property type="match status" value="1"/>
</dbReference>
<name>A0A443SDG7_9ACAR</name>
<gene>
    <name evidence="3" type="ORF">B4U80_13064</name>
</gene>
<dbReference type="Pfam" id="PF19086">
    <property type="entry name" value="Terpene_syn_C_2"/>
    <property type="match status" value="1"/>
</dbReference>
<dbReference type="PANTHER" id="PTHR35201">
    <property type="entry name" value="TERPENE SYNTHASE"/>
    <property type="match status" value="1"/>
</dbReference>